<feature type="transmembrane region" description="Helical" evidence="1">
    <location>
        <begin position="653"/>
        <end position="674"/>
    </location>
</feature>
<accession>A0A5N5WWK9</accession>
<sequence length="752" mass="83145">MSPPEPANSLGTPLEPLKSNNFLTTTQGQLDVGDPDLQNLLTESQTVNGERLKNGGSTERPKVVLRRARWKALYLFLLVHFIPLGVSLALIVINARTYFYGTDASMLNLLQFVSKIHEVLIQGSIATIMVTYLQYLVTNESPIPFGAIFTTFRVTQLSVLWSGELWATVTTKTFSRHLYLSFILLVPFSILLASTVGPSSAIAMLPRQTIYRLPDWELGSNLTYDSNFPGSLSNASPPLSNTSATRNELSLAAGWEYLRGLPAVSSDKQIETGLQPESINLGDNTGRIVWVMPQLYSIAIPTVTPWWELLPGPTQIVRTLYVQYAPNGTFATVQHIPVALSLSTAARHFTTWFSNQPVTINASTEYPQPYVSTFCQLNTILNENDTRPIQFPTAYVAGCGERCQTSTKNWAKLVNYTGVTRQELWKEAKRTSQGRMIWVDDIPSGDSAGQNEFGVVVVQPELCNAGKLYLTTSACTVGARWGNTTAQLQITSDGLNSVSANIASKLSTTSLETIPQWSESPIHISLEWANSLNQPTSVQNRTLADNLLRDLPITDNLCPWNATYGLDAQGFPRSRAYMHEALVSSLLANGISHSAGASEQWWKRMIGGEEVWEHDVFPSGDLEQKKSPPAMVLGFQGSLKGYAWTMEGVPIKLAITVLCLYCLYALVYVVYTFWTGHSSMAWSSIAELVTLALNSMPTSSMKNTSGGIDKRGTFKELVTVREVERNHRLEMVFPQDGQDRGPTRRVAWNVAY</sequence>
<feature type="transmembrane region" description="Helical" evidence="1">
    <location>
        <begin position="144"/>
        <end position="162"/>
    </location>
</feature>
<name>A0A5N5WWK9_9EURO</name>
<keyword evidence="1" id="KW-0812">Transmembrane</keyword>
<feature type="transmembrane region" description="Helical" evidence="1">
    <location>
        <begin position="72"/>
        <end position="99"/>
    </location>
</feature>
<dbReference type="OrthoDB" id="5342924at2759"/>
<keyword evidence="1" id="KW-1133">Transmembrane helix</keyword>
<keyword evidence="3" id="KW-1185">Reference proteome</keyword>
<dbReference type="EMBL" id="ML732255">
    <property type="protein sequence ID" value="KAB8072117.1"/>
    <property type="molecule type" value="Genomic_DNA"/>
</dbReference>
<feature type="transmembrane region" description="Helical" evidence="1">
    <location>
        <begin position="119"/>
        <end position="137"/>
    </location>
</feature>
<keyword evidence="1" id="KW-0472">Membrane</keyword>
<reference evidence="2 3" key="1">
    <citation type="submission" date="2019-04" db="EMBL/GenBank/DDBJ databases">
        <title>Friends and foes A comparative genomics study of 23 Aspergillus species from section Flavi.</title>
        <authorList>
            <consortium name="DOE Joint Genome Institute"/>
            <person name="Kjaerbolling I."/>
            <person name="Vesth T."/>
            <person name="Frisvad J.C."/>
            <person name="Nybo J.L."/>
            <person name="Theobald S."/>
            <person name="Kildgaard S."/>
            <person name="Isbrandt T."/>
            <person name="Kuo A."/>
            <person name="Sato A."/>
            <person name="Lyhne E.K."/>
            <person name="Kogle M.E."/>
            <person name="Wiebenga A."/>
            <person name="Kun R.S."/>
            <person name="Lubbers R.J."/>
            <person name="Makela M.R."/>
            <person name="Barry K."/>
            <person name="Chovatia M."/>
            <person name="Clum A."/>
            <person name="Daum C."/>
            <person name="Haridas S."/>
            <person name="He G."/>
            <person name="LaButti K."/>
            <person name="Lipzen A."/>
            <person name="Mondo S."/>
            <person name="Riley R."/>
            <person name="Salamov A."/>
            <person name="Simmons B.A."/>
            <person name="Magnuson J.K."/>
            <person name="Henrissat B."/>
            <person name="Mortensen U.H."/>
            <person name="Larsen T.O."/>
            <person name="Devries R.P."/>
            <person name="Grigoriev I.V."/>
            <person name="Machida M."/>
            <person name="Baker S.E."/>
            <person name="Andersen M.R."/>
        </authorList>
    </citation>
    <scope>NUCLEOTIDE SEQUENCE [LARGE SCALE GENOMIC DNA]</scope>
    <source>
        <strain evidence="2 3">CBS 151.66</strain>
    </source>
</reference>
<evidence type="ECO:0000313" key="3">
    <source>
        <dbReference type="Proteomes" id="UP000326565"/>
    </source>
</evidence>
<feature type="transmembrane region" description="Helical" evidence="1">
    <location>
        <begin position="182"/>
        <end position="205"/>
    </location>
</feature>
<gene>
    <name evidence="2" type="ORF">BDV29DRAFT_178086</name>
</gene>
<protein>
    <submittedName>
        <fullName evidence="2">Uncharacterized protein</fullName>
    </submittedName>
</protein>
<organism evidence="2 3">
    <name type="scientific">Aspergillus leporis</name>
    <dbReference type="NCBI Taxonomy" id="41062"/>
    <lineage>
        <taxon>Eukaryota</taxon>
        <taxon>Fungi</taxon>
        <taxon>Dikarya</taxon>
        <taxon>Ascomycota</taxon>
        <taxon>Pezizomycotina</taxon>
        <taxon>Eurotiomycetes</taxon>
        <taxon>Eurotiomycetidae</taxon>
        <taxon>Eurotiales</taxon>
        <taxon>Aspergillaceae</taxon>
        <taxon>Aspergillus</taxon>
        <taxon>Aspergillus subgen. Circumdati</taxon>
    </lineage>
</organism>
<evidence type="ECO:0000256" key="1">
    <source>
        <dbReference type="SAM" id="Phobius"/>
    </source>
</evidence>
<evidence type="ECO:0000313" key="2">
    <source>
        <dbReference type="EMBL" id="KAB8072117.1"/>
    </source>
</evidence>
<dbReference type="Proteomes" id="UP000326565">
    <property type="component" value="Unassembled WGS sequence"/>
</dbReference>
<dbReference type="AlphaFoldDB" id="A0A5N5WWK9"/>
<proteinExistence type="predicted"/>